<dbReference type="EMBL" id="SMOL01000487">
    <property type="protein sequence ID" value="KAB2611389.1"/>
    <property type="molecule type" value="Genomic_DNA"/>
</dbReference>
<evidence type="ECO:0000313" key="2">
    <source>
        <dbReference type="EMBL" id="KAB2611389.1"/>
    </source>
</evidence>
<dbReference type="OrthoDB" id="10488850at2759"/>
<protein>
    <submittedName>
        <fullName evidence="2">Uncharacterized protein</fullName>
    </submittedName>
</protein>
<dbReference type="Proteomes" id="UP000327157">
    <property type="component" value="Chromosome 17"/>
</dbReference>
<evidence type="ECO:0000256" key="1">
    <source>
        <dbReference type="SAM" id="MobiDB-lite"/>
    </source>
</evidence>
<evidence type="ECO:0000313" key="3">
    <source>
        <dbReference type="Proteomes" id="UP000327157"/>
    </source>
</evidence>
<dbReference type="AlphaFoldDB" id="A0A5N5G7J3"/>
<feature type="region of interest" description="Disordered" evidence="1">
    <location>
        <begin position="76"/>
        <end position="95"/>
    </location>
</feature>
<comment type="caution">
    <text evidence="2">The sequence shown here is derived from an EMBL/GenBank/DDBJ whole genome shotgun (WGS) entry which is preliminary data.</text>
</comment>
<accession>A0A5N5G7J3</accession>
<keyword evidence="3" id="KW-1185">Reference proteome</keyword>
<reference evidence="2 3" key="3">
    <citation type="submission" date="2019-11" db="EMBL/GenBank/DDBJ databases">
        <title>A de novo genome assembly of a pear dwarfing rootstock.</title>
        <authorList>
            <person name="Wang F."/>
            <person name="Wang J."/>
            <person name="Li S."/>
            <person name="Zhang Y."/>
            <person name="Fang M."/>
            <person name="Ma L."/>
            <person name="Zhao Y."/>
            <person name="Jiang S."/>
        </authorList>
    </citation>
    <scope>NUCLEOTIDE SEQUENCE [LARGE SCALE GENOMIC DNA]</scope>
    <source>
        <strain evidence="2">S2</strain>
        <tissue evidence="2">Leaf</tissue>
    </source>
</reference>
<gene>
    <name evidence="2" type="ORF">D8674_019421</name>
</gene>
<reference evidence="2 3" key="1">
    <citation type="submission" date="2019-09" db="EMBL/GenBank/DDBJ databases">
        <authorList>
            <person name="Ou C."/>
        </authorList>
    </citation>
    <scope>NUCLEOTIDE SEQUENCE [LARGE SCALE GENOMIC DNA]</scope>
    <source>
        <strain evidence="2">S2</strain>
        <tissue evidence="2">Leaf</tissue>
    </source>
</reference>
<reference evidence="3" key="2">
    <citation type="submission" date="2019-10" db="EMBL/GenBank/DDBJ databases">
        <title>A de novo genome assembly of a pear dwarfing rootstock.</title>
        <authorList>
            <person name="Wang F."/>
            <person name="Wang J."/>
            <person name="Li S."/>
            <person name="Zhang Y."/>
            <person name="Fang M."/>
            <person name="Ma L."/>
            <person name="Zhao Y."/>
            <person name="Jiang S."/>
        </authorList>
    </citation>
    <scope>NUCLEOTIDE SEQUENCE [LARGE SCALE GENOMIC DNA]</scope>
</reference>
<sequence>MGLCFEVCLRFDELIVGAFQMTYVVPDHPPCLVKSDLDVRVLHLSSYNEKQNSVTIIVTEFCLSYDKCNTRASKSDFNKHGRWSRQHKSLGMPQL</sequence>
<name>A0A5N5G7J3_9ROSA</name>
<proteinExistence type="predicted"/>
<organism evidence="2 3">
    <name type="scientific">Pyrus ussuriensis x Pyrus communis</name>
    <dbReference type="NCBI Taxonomy" id="2448454"/>
    <lineage>
        <taxon>Eukaryota</taxon>
        <taxon>Viridiplantae</taxon>
        <taxon>Streptophyta</taxon>
        <taxon>Embryophyta</taxon>
        <taxon>Tracheophyta</taxon>
        <taxon>Spermatophyta</taxon>
        <taxon>Magnoliopsida</taxon>
        <taxon>eudicotyledons</taxon>
        <taxon>Gunneridae</taxon>
        <taxon>Pentapetalae</taxon>
        <taxon>rosids</taxon>
        <taxon>fabids</taxon>
        <taxon>Rosales</taxon>
        <taxon>Rosaceae</taxon>
        <taxon>Amygdaloideae</taxon>
        <taxon>Maleae</taxon>
        <taxon>Pyrus</taxon>
    </lineage>
</organism>